<dbReference type="GO" id="GO:0016779">
    <property type="term" value="F:nucleotidyltransferase activity"/>
    <property type="evidence" value="ECO:0007669"/>
    <property type="project" value="UniProtKB-KW"/>
</dbReference>
<dbReference type="EMBL" id="BMQC01000005">
    <property type="protein sequence ID" value="GGK26540.1"/>
    <property type="molecule type" value="Genomic_DNA"/>
</dbReference>
<sequence length="302" mass="30431">MIAAVVLAAGLGTRLRPLTDGTPKALCPVGNVPLLDLALARLARCGLAGPDSVAVNASYLGAQVAAHVAGRATVSWETAGPLGTAGALGALRDWLDGRDVLVGNADAYLVAAGPPVDADGGPREDADGPPEGTDGGGADIAPLLADWSGATVRLLARPAAPGEPGEFGAWRFAGFSLVPWRLVRDLAAEPAELWREVWRPAEAGGTLECVPYSGTYLDCGTPAAYLAANLHAARQAGGRIVSPDALVTGAVCDSVVGAGAAVHGRATRCVVWPGATVPAGESLSDAVRLPHTTVQEAPPRSG</sequence>
<comment type="caution">
    <text evidence="5">The sequence shown here is derived from an EMBL/GenBank/DDBJ whole genome shotgun (WGS) entry which is preliminary data.</text>
</comment>
<evidence type="ECO:0000256" key="1">
    <source>
        <dbReference type="ARBA" id="ARBA00022679"/>
    </source>
</evidence>
<dbReference type="InterPro" id="IPR050065">
    <property type="entry name" value="GlmU-like"/>
</dbReference>
<keyword evidence="2" id="KW-0548">Nucleotidyltransferase</keyword>
<reference evidence="5" key="2">
    <citation type="submission" date="2020-09" db="EMBL/GenBank/DDBJ databases">
        <authorList>
            <person name="Sun Q."/>
            <person name="Ohkuma M."/>
        </authorList>
    </citation>
    <scope>NUCLEOTIDE SEQUENCE</scope>
    <source>
        <strain evidence="5">JCM 3091</strain>
    </source>
</reference>
<dbReference type="PANTHER" id="PTHR43584">
    <property type="entry name" value="NUCLEOTIDYL TRANSFERASE"/>
    <property type="match status" value="1"/>
</dbReference>
<dbReference type="SUPFAM" id="SSF53448">
    <property type="entry name" value="Nucleotide-diphospho-sugar transferases"/>
    <property type="match status" value="1"/>
</dbReference>
<name>A0A8J3FHM4_9ACTN</name>
<evidence type="ECO:0000259" key="4">
    <source>
        <dbReference type="Pfam" id="PF00483"/>
    </source>
</evidence>
<dbReference type="Gene3D" id="3.90.550.10">
    <property type="entry name" value="Spore Coat Polysaccharide Biosynthesis Protein SpsA, Chain A"/>
    <property type="match status" value="1"/>
</dbReference>
<dbReference type="Proteomes" id="UP000662200">
    <property type="component" value="Unassembled WGS sequence"/>
</dbReference>
<dbReference type="InterPro" id="IPR005835">
    <property type="entry name" value="NTP_transferase_dom"/>
</dbReference>
<accession>A0A8J3FHM4</accession>
<organism evidence="5 6">
    <name type="scientific">Pilimelia terevasa</name>
    <dbReference type="NCBI Taxonomy" id="53372"/>
    <lineage>
        <taxon>Bacteria</taxon>
        <taxon>Bacillati</taxon>
        <taxon>Actinomycetota</taxon>
        <taxon>Actinomycetes</taxon>
        <taxon>Micromonosporales</taxon>
        <taxon>Micromonosporaceae</taxon>
        <taxon>Pilimelia</taxon>
    </lineage>
</organism>
<dbReference type="Pfam" id="PF00483">
    <property type="entry name" value="NTP_transferase"/>
    <property type="match status" value="1"/>
</dbReference>
<gene>
    <name evidence="5" type="ORF">GCM10010124_19020</name>
</gene>
<feature type="domain" description="Nucleotidyl transferase" evidence="4">
    <location>
        <begin position="4"/>
        <end position="107"/>
    </location>
</feature>
<feature type="region of interest" description="Disordered" evidence="3">
    <location>
        <begin position="113"/>
        <end position="137"/>
    </location>
</feature>
<keyword evidence="1" id="KW-0808">Transferase</keyword>
<reference evidence="5" key="1">
    <citation type="journal article" date="2014" name="Int. J. Syst. Evol. Microbiol.">
        <title>Complete genome sequence of Corynebacterium casei LMG S-19264T (=DSM 44701T), isolated from a smear-ripened cheese.</title>
        <authorList>
            <consortium name="US DOE Joint Genome Institute (JGI-PGF)"/>
            <person name="Walter F."/>
            <person name="Albersmeier A."/>
            <person name="Kalinowski J."/>
            <person name="Ruckert C."/>
        </authorList>
    </citation>
    <scope>NUCLEOTIDE SEQUENCE</scope>
    <source>
        <strain evidence="5">JCM 3091</strain>
    </source>
</reference>
<dbReference type="AlphaFoldDB" id="A0A8J3FHM4"/>
<evidence type="ECO:0000313" key="6">
    <source>
        <dbReference type="Proteomes" id="UP000662200"/>
    </source>
</evidence>
<proteinExistence type="predicted"/>
<evidence type="ECO:0000256" key="2">
    <source>
        <dbReference type="ARBA" id="ARBA00022695"/>
    </source>
</evidence>
<dbReference type="InterPro" id="IPR029044">
    <property type="entry name" value="Nucleotide-diphossugar_trans"/>
</dbReference>
<dbReference type="RefSeq" id="WP_229789479.1">
    <property type="nucleotide sequence ID" value="NZ_BMQC01000005.1"/>
</dbReference>
<protein>
    <recommendedName>
        <fullName evidence="4">Nucleotidyl transferase domain-containing protein</fullName>
    </recommendedName>
</protein>
<dbReference type="PANTHER" id="PTHR43584:SF8">
    <property type="entry name" value="N-ACETYLMURAMATE ALPHA-1-PHOSPHATE URIDYLYLTRANSFERASE"/>
    <property type="match status" value="1"/>
</dbReference>
<evidence type="ECO:0000256" key="3">
    <source>
        <dbReference type="SAM" id="MobiDB-lite"/>
    </source>
</evidence>
<evidence type="ECO:0000313" key="5">
    <source>
        <dbReference type="EMBL" id="GGK26540.1"/>
    </source>
</evidence>
<keyword evidence="6" id="KW-1185">Reference proteome</keyword>